<keyword evidence="2" id="KW-1185">Reference proteome</keyword>
<gene>
    <name evidence="1" type="ORF">EYC87_11875</name>
</gene>
<evidence type="ECO:0000313" key="1">
    <source>
        <dbReference type="EMBL" id="MCX2974281.1"/>
    </source>
</evidence>
<accession>A0ABT3SXF7</accession>
<dbReference type="Proteomes" id="UP001143307">
    <property type="component" value="Unassembled WGS sequence"/>
</dbReference>
<dbReference type="InterPro" id="IPR027056">
    <property type="entry name" value="Gluconate_2DH_su3"/>
</dbReference>
<dbReference type="EMBL" id="SHNP01000004">
    <property type="protein sequence ID" value="MCX2974281.1"/>
    <property type="molecule type" value="Genomic_DNA"/>
</dbReference>
<protein>
    <submittedName>
        <fullName evidence="1">Gluconate 2-dehydrogenase subunit 3 family protein</fullName>
    </submittedName>
</protein>
<reference evidence="1" key="1">
    <citation type="submission" date="2019-02" db="EMBL/GenBank/DDBJ databases">
        <authorList>
            <person name="Li S.-H."/>
        </authorList>
    </citation>
    <scope>NUCLEOTIDE SEQUENCE</scope>
    <source>
        <strain evidence="1">IMCC8485</strain>
    </source>
</reference>
<dbReference type="Pfam" id="PF13618">
    <property type="entry name" value="Gluconate_2-dh3"/>
    <property type="match status" value="1"/>
</dbReference>
<sequence>MSAGITLPVISGCDSAAISAAKVAGRWPDLELAPVTGEGYGTDPNLISPPQSPWPLTMTQDQRNLTATLCDILIPREGSVPSASEVGVPDAIDEWVSAPYPSHQADRKEILSGLAWLDEESQRRFDKKFVQASSAQQLEIIDVIAYEEAESDLRYIYIAKVFDGLRTLVTIAFFASAEGTDDLGYIGNTPIEGDYPGPTPEAKAHLEAVLRDLGLSEYRYS</sequence>
<comment type="caution">
    <text evidence="1">The sequence shown here is derived from an EMBL/GenBank/DDBJ whole genome shotgun (WGS) entry which is preliminary data.</text>
</comment>
<organism evidence="1 2">
    <name type="scientific">Candidatus Seongchinamella marina</name>
    <dbReference type="NCBI Taxonomy" id="2518990"/>
    <lineage>
        <taxon>Bacteria</taxon>
        <taxon>Pseudomonadati</taxon>
        <taxon>Pseudomonadota</taxon>
        <taxon>Gammaproteobacteria</taxon>
        <taxon>Cellvibrionales</taxon>
        <taxon>Halieaceae</taxon>
        <taxon>Seongchinamella</taxon>
    </lineage>
</organism>
<name>A0ABT3SXF7_9GAMM</name>
<proteinExistence type="predicted"/>
<evidence type="ECO:0000313" key="2">
    <source>
        <dbReference type="Proteomes" id="UP001143307"/>
    </source>
</evidence>